<name>A0AAE1FBB1_PETCI</name>
<evidence type="ECO:0000313" key="3">
    <source>
        <dbReference type="Proteomes" id="UP001286313"/>
    </source>
</evidence>
<proteinExistence type="predicted"/>
<keyword evidence="3" id="KW-1185">Reference proteome</keyword>
<accession>A0AAE1FBB1</accession>
<gene>
    <name evidence="2" type="ORF">Pcinc_023701</name>
</gene>
<dbReference type="AlphaFoldDB" id="A0AAE1FBB1"/>
<comment type="caution">
    <text evidence="2">The sequence shown here is derived from an EMBL/GenBank/DDBJ whole genome shotgun (WGS) entry which is preliminary data.</text>
</comment>
<feature type="compositionally biased region" description="Low complexity" evidence="1">
    <location>
        <begin position="15"/>
        <end position="25"/>
    </location>
</feature>
<sequence>MVVINSPHHPSSELSAQSTSPSQKSSDARQNPRPLSTLNPLIHFHTHLRIPLHSPLRIPSTLISKSPSTLPLVSRSTLVLPTTTTTTNNILTDM</sequence>
<dbReference type="Proteomes" id="UP001286313">
    <property type="component" value="Unassembled WGS sequence"/>
</dbReference>
<reference evidence="2" key="1">
    <citation type="submission" date="2023-10" db="EMBL/GenBank/DDBJ databases">
        <title>Genome assemblies of two species of porcelain crab, Petrolisthes cinctipes and Petrolisthes manimaculis (Anomura: Porcellanidae).</title>
        <authorList>
            <person name="Angst P."/>
        </authorList>
    </citation>
    <scope>NUCLEOTIDE SEQUENCE</scope>
    <source>
        <strain evidence="2">PB745_01</strain>
        <tissue evidence="2">Gill</tissue>
    </source>
</reference>
<protein>
    <submittedName>
        <fullName evidence="2">Uncharacterized protein</fullName>
    </submittedName>
</protein>
<dbReference type="EMBL" id="JAWQEG010002561">
    <property type="protein sequence ID" value="KAK3871139.1"/>
    <property type="molecule type" value="Genomic_DNA"/>
</dbReference>
<organism evidence="2 3">
    <name type="scientific">Petrolisthes cinctipes</name>
    <name type="common">Flat porcelain crab</name>
    <dbReference type="NCBI Taxonomy" id="88211"/>
    <lineage>
        <taxon>Eukaryota</taxon>
        <taxon>Metazoa</taxon>
        <taxon>Ecdysozoa</taxon>
        <taxon>Arthropoda</taxon>
        <taxon>Crustacea</taxon>
        <taxon>Multicrustacea</taxon>
        <taxon>Malacostraca</taxon>
        <taxon>Eumalacostraca</taxon>
        <taxon>Eucarida</taxon>
        <taxon>Decapoda</taxon>
        <taxon>Pleocyemata</taxon>
        <taxon>Anomura</taxon>
        <taxon>Galatheoidea</taxon>
        <taxon>Porcellanidae</taxon>
        <taxon>Petrolisthes</taxon>
    </lineage>
</organism>
<evidence type="ECO:0000313" key="2">
    <source>
        <dbReference type="EMBL" id="KAK3871139.1"/>
    </source>
</evidence>
<feature type="region of interest" description="Disordered" evidence="1">
    <location>
        <begin position="1"/>
        <end position="37"/>
    </location>
</feature>
<evidence type="ECO:0000256" key="1">
    <source>
        <dbReference type="SAM" id="MobiDB-lite"/>
    </source>
</evidence>